<evidence type="ECO:0000313" key="1">
    <source>
        <dbReference type="EMBL" id="CAG9537292.1"/>
    </source>
</evidence>
<protein>
    <submittedName>
        <fullName evidence="1">Uncharacterized protein</fullName>
    </submittedName>
</protein>
<sequence>MPTHSRETGRHQTGEFRRATKIYLIRTGGPQPICAFALLMVGGANSIISSHYIVSDGGNKGQEDDLWIKKTM</sequence>
<dbReference type="AlphaFoldDB" id="A0A8J2MAK1"/>
<gene>
    <name evidence="1" type="ORF">CJOHNSTONI_LOCUS7124</name>
</gene>
<name>A0A8J2MAK1_9BILA</name>
<accession>A0A8J2MAK1</accession>
<organism evidence="1 2">
    <name type="scientific">Cercopithifilaria johnstoni</name>
    <dbReference type="NCBI Taxonomy" id="2874296"/>
    <lineage>
        <taxon>Eukaryota</taxon>
        <taxon>Metazoa</taxon>
        <taxon>Ecdysozoa</taxon>
        <taxon>Nematoda</taxon>
        <taxon>Chromadorea</taxon>
        <taxon>Rhabditida</taxon>
        <taxon>Spirurina</taxon>
        <taxon>Spiruromorpha</taxon>
        <taxon>Filarioidea</taxon>
        <taxon>Onchocercidae</taxon>
        <taxon>Cercopithifilaria</taxon>
    </lineage>
</organism>
<comment type="caution">
    <text evidence="1">The sequence shown here is derived from an EMBL/GenBank/DDBJ whole genome shotgun (WGS) entry which is preliminary data.</text>
</comment>
<keyword evidence="2" id="KW-1185">Reference proteome</keyword>
<dbReference type="Proteomes" id="UP000746747">
    <property type="component" value="Unassembled WGS sequence"/>
</dbReference>
<evidence type="ECO:0000313" key="2">
    <source>
        <dbReference type="Proteomes" id="UP000746747"/>
    </source>
</evidence>
<dbReference type="EMBL" id="CAKAEH010001536">
    <property type="protein sequence ID" value="CAG9537292.1"/>
    <property type="molecule type" value="Genomic_DNA"/>
</dbReference>
<proteinExistence type="predicted"/>
<reference evidence="1" key="1">
    <citation type="submission" date="2021-09" db="EMBL/GenBank/DDBJ databases">
        <authorList>
            <consortium name="Pathogen Informatics"/>
        </authorList>
    </citation>
    <scope>NUCLEOTIDE SEQUENCE</scope>
</reference>